<keyword evidence="2" id="KW-1185">Reference proteome</keyword>
<proteinExistence type="predicted"/>
<evidence type="ECO:0000313" key="2">
    <source>
        <dbReference type="Proteomes" id="UP001419268"/>
    </source>
</evidence>
<name>A0AAP0JTD4_9MAGN</name>
<gene>
    <name evidence="1" type="ORF">Scep_009272</name>
</gene>
<organism evidence="1 2">
    <name type="scientific">Stephania cephalantha</name>
    <dbReference type="NCBI Taxonomy" id="152367"/>
    <lineage>
        <taxon>Eukaryota</taxon>
        <taxon>Viridiplantae</taxon>
        <taxon>Streptophyta</taxon>
        <taxon>Embryophyta</taxon>
        <taxon>Tracheophyta</taxon>
        <taxon>Spermatophyta</taxon>
        <taxon>Magnoliopsida</taxon>
        <taxon>Ranunculales</taxon>
        <taxon>Menispermaceae</taxon>
        <taxon>Menispermoideae</taxon>
        <taxon>Cissampelideae</taxon>
        <taxon>Stephania</taxon>
    </lineage>
</organism>
<sequence>MTHLPMDYSTNNNFEYKYQSNEQQYQSNESTVQLPSWFTYLKKSQIVLKMSRSRIDMRIRHLTIAS</sequence>
<dbReference type="AlphaFoldDB" id="A0AAP0JTD4"/>
<evidence type="ECO:0000313" key="1">
    <source>
        <dbReference type="EMBL" id="KAK9139591.1"/>
    </source>
</evidence>
<accession>A0AAP0JTD4</accession>
<reference evidence="1 2" key="1">
    <citation type="submission" date="2024-01" db="EMBL/GenBank/DDBJ databases">
        <title>Genome assemblies of Stephania.</title>
        <authorList>
            <person name="Yang L."/>
        </authorList>
    </citation>
    <scope>NUCLEOTIDE SEQUENCE [LARGE SCALE GENOMIC DNA]</scope>
    <source>
        <strain evidence="1">JXDWG</strain>
        <tissue evidence="1">Leaf</tissue>
    </source>
</reference>
<comment type="caution">
    <text evidence="1">The sequence shown here is derived from an EMBL/GenBank/DDBJ whole genome shotgun (WGS) entry which is preliminary data.</text>
</comment>
<dbReference type="EMBL" id="JBBNAG010000004">
    <property type="protein sequence ID" value="KAK9139591.1"/>
    <property type="molecule type" value="Genomic_DNA"/>
</dbReference>
<dbReference type="Proteomes" id="UP001419268">
    <property type="component" value="Unassembled WGS sequence"/>
</dbReference>
<protein>
    <submittedName>
        <fullName evidence="1">Uncharacterized protein</fullName>
    </submittedName>
</protein>